<gene>
    <name evidence="2" type="ORF">KB893_006555</name>
    <name evidence="1" type="ORF">KB893_08580</name>
</gene>
<organism evidence="1">
    <name type="scientific">Coralloluteibacterium stylophorae</name>
    <dbReference type="NCBI Taxonomy" id="1776034"/>
    <lineage>
        <taxon>Bacteria</taxon>
        <taxon>Pseudomonadati</taxon>
        <taxon>Pseudomonadota</taxon>
        <taxon>Gammaproteobacteria</taxon>
        <taxon>Lysobacterales</taxon>
        <taxon>Lysobacteraceae</taxon>
        <taxon>Coralloluteibacterium</taxon>
    </lineage>
</organism>
<keyword evidence="3" id="KW-1185">Reference proteome</keyword>
<dbReference type="Proteomes" id="UP000675747">
    <property type="component" value="Unassembled WGS sequence"/>
</dbReference>
<dbReference type="EMBL" id="JAGQFT010000060">
    <property type="protein sequence ID" value="MBR0562570.1"/>
    <property type="molecule type" value="Genomic_DNA"/>
</dbReference>
<reference evidence="2 3" key="1">
    <citation type="journal article" date="2021" name="Microbiol. Resour. Announc.">
        <title>Draft Genome Sequence of Coralloluteibacterium stylophorae LMG 29479T.</title>
        <authorList>
            <person name="Karlyshev A.V."/>
            <person name="Kudryashova E.B."/>
            <person name="Ariskina E.V."/>
            <person name="Conroy A.P."/>
            <person name="Abidueva E.Y."/>
        </authorList>
    </citation>
    <scope>NUCLEOTIDE SEQUENCE [LARGE SCALE GENOMIC DNA]</scope>
    <source>
        <strain evidence="2 3">LMG 29479</strain>
    </source>
</reference>
<dbReference type="RefSeq" id="WP_211926511.1">
    <property type="nucleotide sequence ID" value="NZ_JAGQFT020000003.1"/>
</dbReference>
<protein>
    <submittedName>
        <fullName evidence="1">Uncharacterized protein</fullName>
    </submittedName>
</protein>
<proteinExistence type="predicted"/>
<evidence type="ECO:0000313" key="1">
    <source>
        <dbReference type="EMBL" id="MBR0562570.1"/>
    </source>
</evidence>
<dbReference type="EMBL" id="JAGQFT020000003">
    <property type="protein sequence ID" value="MBS7456792.1"/>
    <property type="molecule type" value="Genomic_DNA"/>
</dbReference>
<evidence type="ECO:0000313" key="3">
    <source>
        <dbReference type="Proteomes" id="UP000675747"/>
    </source>
</evidence>
<accession>A0A8J7VSY9</accession>
<sequence length="462" mass="49259">MSLLHIIQQETSWLVFDGDRVRREFNRPKLDRAAVVVADFEGAVSAVSAFEGSAAHAVALIQKRLRADGLIDSESKILLHKTRTVGAGYQALFTAVPLERWQQTFAWAEAQPDHCLLIPATSLLWGALRTGSGVVLQSGRQVIAIAALKHDIVYRSALAYSNDPDDLAMTVGALADGFAQDLAQGDDALEALTMQWCPVLSTRPSGEMPWPDEALRELFSERSGLKVELCPTRLVHDAEGRACRSGIAWIEKAASPLIAVNPPASRAAWIAERVLPWASAASLLFAFALATLGGRWTLAANEALARADAMRQEIDTIDAGIAALRPAQQLPDEFGATLGFVERAAALEAGVDPIASLDTIREAAGDGVRILRVRVEAPTAPGARNQPRPADAVDVHTVRVDGTVDAQDGGMQVARFVERLRAAGFDPVAVDPGSSGVAARANGGFFSYLLKRAPQARADGSA</sequence>
<comment type="caution">
    <text evidence="1">The sequence shown here is derived from an EMBL/GenBank/DDBJ whole genome shotgun (WGS) entry which is preliminary data.</text>
</comment>
<dbReference type="AlphaFoldDB" id="A0A8J7VSY9"/>
<reference evidence="1" key="2">
    <citation type="submission" date="2021-04" db="EMBL/GenBank/DDBJ databases">
        <authorList>
            <person name="Karlyshev A.V."/>
        </authorList>
    </citation>
    <scope>NUCLEOTIDE SEQUENCE</scope>
    <source>
        <strain evidence="1">LMG 29479</strain>
    </source>
</reference>
<name>A0A8J7VSY9_9GAMM</name>
<evidence type="ECO:0000313" key="2">
    <source>
        <dbReference type="EMBL" id="MBS7456792.1"/>
    </source>
</evidence>